<reference evidence="1 2" key="1">
    <citation type="submission" date="2023-05" db="EMBL/GenBank/DDBJ databases">
        <title>Streptantibioticus silvisoli sp. nov., acidotolerant actinomycetes 1 from pine litter.</title>
        <authorList>
            <person name="Swiecimska M."/>
            <person name="Golinska P."/>
            <person name="Sangal V."/>
            <person name="Wachnowicz B."/>
            <person name="Goodfellow M."/>
        </authorList>
    </citation>
    <scope>NUCLEOTIDE SEQUENCE [LARGE SCALE GENOMIC DNA]</scope>
    <source>
        <strain evidence="1 2">DSM 42109</strain>
    </source>
</reference>
<accession>A0ABT6ZZL8</accession>
<keyword evidence="2" id="KW-1185">Reference proteome</keyword>
<dbReference type="SUPFAM" id="SSF53335">
    <property type="entry name" value="S-adenosyl-L-methionine-dependent methyltransferases"/>
    <property type="match status" value="1"/>
</dbReference>
<dbReference type="InterPro" id="IPR029063">
    <property type="entry name" value="SAM-dependent_MTases_sf"/>
</dbReference>
<dbReference type="Proteomes" id="UP001214441">
    <property type="component" value="Unassembled WGS sequence"/>
</dbReference>
<evidence type="ECO:0000313" key="2">
    <source>
        <dbReference type="Proteomes" id="UP001214441"/>
    </source>
</evidence>
<organism evidence="1 2">
    <name type="scientific">Streptomyces iconiensis</name>
    <dbReference type="NCBI Taxonomy" id="1384038"/>
    <lineage>
        <taxon>Bacteria</taxon>
        <taxon>Bacillati</taxon>
        <taxon>Actinomycetota</taxon>
        <taxon>Actinomycetes</taxon>
        <taxon>Kitasatosporales</taxon>
        <taxon>Streptomycetaceae</taxon>
        <taxon>Streptomyces</taxon>
    </lineage>
</organism>
<protein>
    <recommendedName>
        <fullName evidence="3">Class I SAM-dependent methyltransferase</fullName>
    </recommendedName>
</protein>
<evidence type="ECO:0000313" key="1">
    <source>
        <dbReference type="EMBL" id="MDJ1134522.1"/>
    </source>
</evidence>
<dbReference type="RefSeq" id="WP_274042044.1">
    <property type="nucleotide sequence ID" value="NZ_JANCPR020000021.1"/>
</dbReference>
<name>A0ABT6ZZL8_9ACTN</name>
<sequence>MSPAPTGGRYRCCAYGSTPSALTAATGFDTRARTTAYTSPDDGPSGIPLLLVEIHPDTVIDFSPSPPAALLEPLPGPQAAWPGFFHRAHRLLPPEGILLVATRQHRDEHGLYDPLGELTACARSAGFLYLQHIIIAHTHPDADHLTPPHAARADGLPTGLAHSDLVLFFPRA</sequence>
<comment type="caution">
    <text evidence="1">The sequence shown here is derived from an EMBL/GenBank/DDBJ whole genome shotgun (WGS) entry which is preliminary data.</text>
</comment>
<gene>
    <name evidence="1" type="ORF">NMN56_021665</name>
</gene>
<evidence type="ECO:0008006" key="3">
    <source>
        <dbReference type="Google" id="ProtNLM"/>
    </source>
</evidence>
<dbReference type="EMBL" id="JANCPR020000021">
    <property type="protein sequence ID" value="MDJ1134522.1"/>
    <property type="molecule type" value="Genomic_DNA"/>
</dbReference>
<proteinExistence type="predicted"/>